<keyword evidence="8" id="KW-0028">Amino-acid biosynthesis</keyword>
<evidence type="ECO:0000256" key="1">
    <source>
        <dbReference type="ARBA" id="ARBA00004496"/>
    </source>
</evidence>
<evidence type="ECO:0000256" key="2">
    <source>
        <dbReference type="ARBA" id="ARBA00004667"/>
    </source>
</evidence>
<accession>A0A1Y3PPN9</accession>
<name>A0A1Y3PPN9_9BACI</name>
<keyword evidence="8" id="KW-0368">Histidine biosynthesis</keyword>
<gene>
    <name evidence="8" type="primary">hisZ</name>
    <name evidence="11" type="ORF">BAA01_13830</name>
</gene>
<dbReference type="Proteomes" id="UP000196475">
    <property type="component" value="Unassembled WGS sequence"/>
</dbReference>
<proteinExistence type="inferred from homology"/>
<comment type="function">
    <text evidence="7 8">Required for the first step of histidine biosynthesis. May allow the feedback regulation of ATP phosphoribosyltransferase activity by histidine.</text>
</comment>
<dbReference type="Gene3D" id="3.30.930.10">
    <property type="entry name" value="Bira Bifunctional Protein, Domain 2"/>
    <property type="match status" value="1"/>
</dbReference>
<evidence type="ECO:0000256" key="7">
    <source>
        <dbReference type="ARBA" id="ARBA00025246"/>
    </source>
</evidence>
<dbReference type="GO" id="GO:0000105">
    <property type="term" value="P:L-histidine biosynthetic process"/>
    <property type="evidence" value="ECO:0007669"/>
    <property type="project" value="UniProtKB-UniRule"/>
</dbReference>
<dbReference type="PROSITE" id="PS50862">
    <property type="entry name" value="AA_TRNA_LIGASE_II"/>
    <property type="match status" value="1"/>
</dbReference>
<comment type="miscellaneous">
    <text evidence="8">This function is generally fulfilled by the C-terminal part of HisG, which is missing in some bacteria such as this one.</text>
</comment>
<evidence type="ECO:0000259" key="10">
    <source>
        <dbReference type="PROSITE" id="PS50862"/>
    </source>
</evidence>
<sequence>MSEPKVFEKPLGMRDFLPDMAERKRFLELRIQRVMEQWGYREIITPTLEFYDTVGAASATLTNRMFKLLDREGHTLVLRPDMTAPIARVAASLTDAPYPLRFLYHASVYRAQEQEAGRNAEFYQTGVELLGEASPGADAEVLALALSCLQEAGVKGYKLALGHVGLLDGLLEENVDDPRLRAELKEDLLRRDYVAFRQRLEQSALSCGQQERLLALLHVYRGEEGLSALSRLVGGPRSQEALVNLQEIWELLNGYGVSQDVILDLTLIGFLNYYTGAVFEGFAEGYGFPVLSGGRYDHLLRRFGTDAPATGFALKVDRLLEVSQIQPEQPERVVVAYRPGQIRQAIARAQALRRAQPPKAVEMIALPDSWEAERRAAFVARQKRRGVDEVVFLEGEGLT</sequence>
<protein>
    <recommendedName>
        <fullName evidence="5 8">ATP phosphoribosyltransferase regulatory subunit</fullName>
    </recommendedName>
</protein>
<feature type="binding site" evidence="9">
    <location>
        <begin position="81"/>
        <end position="83"/>
    </location>
    <ligand>
        <name>L-histidine</name>
        <dbReference type="ChEBI" id="CHEBI:57595"/>
    </ligand>
</feature>
<dbReference type="GO" id="GO:0140096">
    <property type="term" value="F:catalytic activity, acting on a protein"/>
    <property type="evidence" value="ECO:0007669"/>
    <property type="project" value="UniProtKB-ARBA"/>
</dbReference>
<evidence type="ECO:0000313" key="12">
    <source>
        <dbReference type="Proteomes" id="UP000196475"/>
    </source>
</evidence>
<feature type="binding site" evidence="9">
    <location>
        <position position="110"/>
    </location>
    <ligand>
        <name>L-histidine</name>
        <dbReference type="ChEBI" id="CHEBI:57595"/>
    </ligand>
</feature>
<dbReference type="InterPro" id="IPR041715">
    <property type="entry name" value="HisRS-like_core"/>
</dbReference>
<dbReference type="Pfam" id="PF13393">
    <property type="entry name" value="tRNA-synt_His"/>
    <property type="match status" value="1"/>
</dbReference>
<reference evidence="12" key="1">
    <citation type="submission" date="2016-06" db="EMBL/GenBank/DDBJ databases">
        <authorList>
            <person name="Nascimento L."/>
            <person name="Pereira R.V."/>
            <person name="Martins L.F."/>
            <person name="Quaggio R.B."/>
            <person name="Silva A.M."/>
            <person name="Setubal J.C."/>
        </authorList>
    </citation>
    <scope>NUCLEOTIDE SEQUENCE [LARGE SCALE GENOMIC DNA]</scope>
</reference>
<comment type="similarity">
    <text evidence="3 8">Belongs to the class-II aminoacyl-tRNA synthetase family. HisZ subfamily.</text>
</comment>
<feature type="binding site" evidence="9">
    <location>
        <position position="128"/>
    </location>
    <ligand>
        <name>L-histidine</name>
        <dbReference type="ChEBI" id="CHEBI:57595"/>
    </ligand>
</feature>
<keyword evidence="6 8" id="KW-0963">Cytoplasm</keyword>
<dbReference type="SUPFAM" id="SSF55681">
    <property type="entry name" value="Class II aaRS and biotin synthetases"/>
    <property type="match status" value="1"/>
</dbReference>
<dbReference type="EMBL" id="LZRT01000066">
    <property type="protein sequence ID" value="OUM88086.1"/>
    <property type="molecule type" value="Genomic_DNA"/>
</dbReference>
<dbReference type="NCBIfam" id="TIGR00443">
    <property type="entry name" value="hisZ_biosyn_reg"/>
    <property type="match status" value="1"/>
</dbReference>
<evidence type="ECO:0000256" key="9">
    <source>
        <dbReference type="PIRSR" id="PIRSR001549-1"/>
    </source>
</evidence>
<keyword evidence="11" id="KW-0328">Glycosyltransferase</keyword>
<dbReference type="PANTHER" id="PTHR43707">
    <property type="entry name" value="HISTIDYL-TRNA SYNTHETASE"/>
    <property type="match status" value="1"/>
</dbReference>
<dbReference type="GO" id="GO:0016757">
    <property type="term" value="F:glycosyltransferase activity"/>
    <property type="evidence" value="ECO:0007669"/>
    <property type="project" value="UniProtKB-KW"/>
</dbReference>
<keyword evidence="11" id="KW-0808">Transferase</keyword>
<dbReference type="GO" id="GO:0005737">
    <property type="term" value="C:cytoplasm"/>
    <property type="evidence" value="ECO:0007669"/>
    <property type="project" value="UniProtKB-SubCell"/>
</dbReference>
<comment type="pathway">
    <text evidence="2 8">Amino-acid biosynthesis; L-histidine biosynthesis; L-histidine from 5-phospho-alpha-D-ribose 1-diphosphate: step 1/9.</text>
</comment>
<dbReference type="HAMAP" id="MF_00125">
    <property type="entry name" value="HisZ"/>
    <property type="match status" value="1"/>
</dbReference>
<feature type="binding site" evidence="9">
    <location>
        <begin position="273"/>
        <end position="274"/>
    </location>
    <ligand>
        <name>L-histidine</name>
        <dbReference type="ChEBI" id="CHEBI:57595"/>
    </ligand>
</feature>
<evidence type="ECO:0000256" key="3">
    <source>
        <dbReference type="ARBA" id="ARBA00005539"/>
    </source>
</evidence>
<dbReference type="GO" id="GO:0004821">
    <property type="term" value="F:histidine-tRNA ligase activity"/>
    <property type="evidence" value="ECO:0007669"/>
    <property type="project" value="TreeGrafter"/>
</dbReference>
<comment type="subunit">
    <text evidence="4 8">Heteromultimer composed of HisG and HisZ subunits.</text>
</comment>
<dbReference type="InterPro" id="IPR004517">
    <property type="entry name" value="HisZ"/>
</dbReference>
<dbReference type="GO" id="GO:0006427">
    <property type="term" value="P:histidyl-tRNA aminoacylation"/>
    <property type="evidence" value="ECO:0007669"/>
    <property type="project" value="TreeGrafter"/>
</dbReference>
<organism evidence="11 12">
    <name type="scientific">Bacillus thermozeamaize</name>
    <dbReference type="NCBI Taxonomy" id="230954"/>
    <lineage>
        <taxon>Bacteria</taxon>
        <taxon>Bacillati</taxon>
        <taxon>Bacillota</taxon>
        <taxon>Bacilli</taxon>
        <taxon>Bacillales</taxon>
        <taxon>Bacillaceae</taxon>
        <taxon>Bacillus</taxon>
    </lineage>
</organism>
<evidence type="ECO:0000256" key="8">
    <source>
        <dbReference type="HAMAP-Rule" id="MF_00125"/>
    </source>
</evidence>
<dbReference type="InterPro" id="IPR006195">
    <property type="entry name" value="aa-tRNA-synth_II"/>
</dbReference>
<evidence type="ECO:0000256" key="4">
    <source>
        <dbReference type="ARBA" id="ARBA00011496"/>
    </source>
</evidence>
<dbReference type="InterPro" id="IPR004516">
    <property type="entry name" value="HisRS/HisZ"/>
</dbReference>
<evidence type="ECO:0000313" key="11">
    <source>
        <dbReference type="EMBL" id="OUM88086.1"/>
    </source>
</evidence>
<dbReference type="CDD" id="cd00773">
    <property type="entry name" value="HisRS-like_core"/>
    <property type="match status" value="1"/>
</dbReference>
<dbReference type="AlphaFoldDB" id="A0A1Y3PPN9"/>
<feature type="domain" description="Aminoacyl-transfer RNA synthetases class-II family profile" evidence="10">
    <location>
        <begin position="27"/>
        <end position="339"/>
    </location>
</feature>
<evidence type="ECO:0000256" key="6">
    <source>
        <dbReference type="ARBA" id="ARBA00022490"/>
    </source>
</evidence>
<dbReference type="NCBIfam" id="NF008941">
    <property type="entry name" value="PRK12292.2-4"/>
    <property type="match status" value="1"/>
</dbReference>
<dbReference type="UniPathway" id="UPA00031">
    <property type="reaction ID" value="UER00006"/>
</dbReference>
<comment type="subcellular location">
    <subcellularLocation>
        <location evidence="1 8">Cytoplasm</location>
    </subcellularLocation>
</comment>
<dbReference type="PIRSF" id="PIRSF001549">
    <property type="entry name" value="His-tRNA_synth"/>
    <property type="match status" value="1"/>
</dbReference>
<dbReference type="InterPro" id="IPR045864">
    <property type="entry name" value="aa-tRNA-synth_II/BPL/LPL"/>
</dbReference>
<dbReference type="PANTHER" id="PTHR43707:SF1">
    <property type="entry name" value="HISTIDINE--TRNA LIGASE, MITOCHONDRIAL-RELATED"/>
    <property type="match status" value="1"/>
</dbReference>
<evidence type="ECO:0000256" key="5">
    <source>
        <dbReference type="ARBA" id="ARBA00020397"/>
    </source>
</evidence>
<feature type="binding site" evidence="9">
    <location>
        <position position="124"/>
    </location>
    <ligand>
        <name>L-histidine</name>
        <dbReference type="ChEBI" id="CHEBI:57595"/>
    </ligand>
</feature>
<comment type="caution">
    <text evidence="11">The sequence shown here is derived from an EMBL/GenBank/DDBJ whole genome shotgun (WGS) entry which is preliminary data.</text>
</comment>